<reference evidence="1" key="1">
    <citation type="submission" date="2010-05" db="EMBL/GenBank/DDBJ databases">
        <title>The draft genome of Desulfonatronospira thiodismutans ASO3-1.</title>
        <authorList>
            <consortium name="US DOE Joint Genome Institute (JGI-PGF)"/>
            <person name="Lucas S."/>
            <person name="Copeland A."/>
            <person name="Lapidus A."/>
            <person name="Cheng J.-F."/>
            <person name="Bruce D."/>
            <person name="Goodwin L."/>
            <person name="Pitluck S."/>
            <person name="Chertkov O."/>
            <person name="Brettin T."/>
            <person name="Detter J.C."/>
            <person name="Han C."/>
            <person name="Land M.L."/>
            <person name="Hauser L."/>
            <person name="Kyrpides N."/>
            <person name="Mikhailova N."/>
            <person name="Muyzer G."/>
            <person name="Woyke T."/>
        </authorList>
    </citation>
    <scope>NUCLEOTIDE SEQUENCE [LARGE SCALE GENOMIC DNA]</scope>
    <source>
        <strain evidence="1">ASO3-1</strain>
    </source>
</reference>
<dbReference type="EMBL" id="ACJN02000001">
    <property type="protein sequence ID" value="EFI35444.1"/>
    <property type="molecule type" value="Genomic_DNA"/>
</dbReference>
<proteinExistence type="predicted"/>
<gene>
    <name evidence="1" type="ORF">Dthio_PD2864</name>
</gene>
<dbReference type="AlphaFoldDB" id="D6SL83"/>
<name>D6SL83_9BACT</name>
<sequence length="215" mass="24549">MDTIHLEMHGVCMKSRSMRMTRTGAEAVLQFCREYNINVYRLFDSPGDVRSLLPAGEHVDCLEECYMYCNDKPDVYAYINDRQVKTLDFGLFQNFTRHAVLDDGGDEHVVIEKAAINDGIMVFEDRGSHLGQLNIQDIRLPIKRSLIDNSLLFNEVYHGHKMFNIKLMELSPGAMQAINVRSNGQKISFIDLLNSVSVSGWRAQNMISEISRTIQ</sequence>
<accession>D6SL83</accession>
<evidence type="ECO:0000313" key="1">
    <source>
        <dbReference type="EMBL" id="EFI35444.1"/>
    </source>
</evidence>
<dbReference type="RefSeq" id="WP_008868576.1">
    <property type="nucleotide sequence ID" value="NZ_ACJN02000001.1"/>
</dbReference>
<dbReference type="Proteomes" id="UP000005496">
    <property type="component" value="Unassembled WGS sequence"/>
</dbReference>
<organism evidence="1 2">
    <name type="scientific">Desulfonatronospira thiodismutans ASO3-1</name>
    <dbReference type="NCBI Taxonomy" id="555779"/>
    <lineage>
        <taxon>Bacteria</taxon>
        <taxon>Pseudomonadati</taxon>
        <taxon>Thermodesulfobacteriota</taxon>
        <taxon>Desulfovibrionia</taxon>
        <taxon>Desulfovibrionales</taxon>
        <taxon>Desulfonatronovibrionaceae</taxon>
        <taxon>Desulfonatronospira</taxon>
    </lineage>
</organism>
<comment type="caution">
    <text evidence="1">The sequence shown here is derived from an EMBL/GenBank/DDBJ whole genome shotgun (WGS) entry which is preliminary data.</text>
</comment>
<evidence type="ECO:0000313" key="2">
    <source>
        <dbReference type="Proteomes" id="UP000005496"/>
    </source>
</evidence>
<keyword evidence="2" id="KW-1185">Reference proteome</keyword>
<protein>
    <submittedName>
        <fullName evidence="1">Uncharacterized protein</fullName>
    </submittedName>
</protein>